<reference evidence="3" key="2">
    <citation type="submission" date="2020-09" db="EMBL/GenBank/DDBJ databases">
        <authorList>
            <person name="Sun Q."/>
            <person name="Sedlacek I."/>
        </authorList>
    </citation>
    <scope>NUCLEOTIDE SEQUENCE</scope>
    <source>
        <strain evidence="3">CCM 8606</strain>
    </source>
</reference>
<dbReference type="Proteomes" id="UP000619536">
    <property type="component" value="Unassembled WGS sequence"/>
</dbReference>
<gene>
    <name evidence="3" type="ORF">GCM10007377_07890</name>
</gene>
<dbReference type="Gene3D" id="2.60.40.10">
    <property type="entry name" value="Immunoglobulins"/>
    <property type="match status" value="1"/>
</dbReference>
<keyword evidence="1" id="KW-1133">Transmembrane helix</keyword>
<keyword evidence="4" id="KW-1185">Reference proteome</keyword>
<dbReference type="InterPro" id="IPR013783">
    <property type="entry name" value="Ig-like_fold"/>
</dbReference>
<dbReference type="Pfam" id="PF17802">
    <property type="entry name" value="SpaA"/>
    <property type="match status" value="1"/>
</dbReference>
<keyword evidence="1" id="KW-0812">Transmembrane</keyword>
<dbReference type="NCBIfam" id="TIGR01451">
    <property type="entry name" value="B_ant_repeat"/>
    <property type="match status" value="1"/>
</dbReference>
<feature type="domain" description="SpaA-like prealbumin fold" evidence="2">
    <location>
        <begin position="440"/>
        <end position="537"/>
    </location>
</feature>
<accession>A0A8J3AJB0</accession>
<feature type="transmembrane region" description="Helical" evidence="1">
    <location>
        <begin position="7"/>
        <end position="26"/>
    </location>
</feature>
<feature type="transmembrane region" description="Helical" evidence="1">
    <location>
        <begin position="606"/>
        <end position="628"/>
    </location>
</feature>
<comment type="caution">
    <text evidence="3">The sequence shown here is derived from an EMBL/GenBank/DDBJ whole genome shotgun (WGS) entry which is preliminary data.</text>
</comment>
<reference evidence="3" key="1">
    <citation type="journal article" date="2014" name="Int. J. Syst. Evol. Microbiol.">
        <title>Complete genome sequence of Corynebacterium casei LMG S-19264T (=DSM 44701T), isolated from a smear-ripened cheese.</title>
        <authorList>
            <consortium name="US DOE Joint Genome Institute (JGI-PGF)"/>
            <person name="Walter F."/>
            <person name="Albersmeier A."/>
            <person name="Kalinowski J."/>
            <person name="Ruckert C."/>
        </authorList>
    </citation>
    <scope>NUCLEOTIDE SEQUENCE</scope>
    <source>
        <strain evidence="3">CCM 8606</strain>
    </source>
</reference>
<evidence type="ECO:0000259" key="2">
    <source>
        <dbReference type="Pfam" id="PF17802"/>
    </source>
</evidence>
<dbReference type="InterPro" id="IPR041033">
    <property type="entry name" value="SpaA_PFL_dom_1"/>
</dbReference>
<keyword evidence="1" id="KW-0472">Membrane</keyword>
<sequence>MQRLAKYGIAVIASIAVLAMAILPIITNVRTAYADTATQKLISSADLDKPVPLTVKAPVDSEQKPTEDLRGHTLVAFRLGDYTQVRTDGTNITGFDIKDAGYATQIDAAITAAKIDTSSTVPVAYKAADPMPWVVSHLLQASTYPYADNDAKNLPNLRAFLTALMTQMKGISAVDGTSYPLKANDDGSAATENVKPGAYVIFDQSEANTGDTASTDKASIPMFNGTGVYNDDTLLTKLVRPDPTDIAGTKTITYDLGEVVYKPTKVTITKTASTDNATIGEDITFTLTTQVPNWTGYATNYQLLIKDTLPAGMTYKANSATATVKATGASSATTLQAGAGKGYILVEPTASSNLLTWYMAPSTTATAAQPDSNIVQSDDDKQLFPVDATITITFSAYLDKDAVIDGTGNTNSAVVQYSHNVNNPADLEESSSSSVNVYTGQFTVTKTDIKGDKLNGAEFAVYAVDSDNTETKLTFVKSTTGAYRIADPTEIAADASKGVADKTTTQTLVTPATTGLLTITGLGEGTYKVTETKSPFGGGGLMLPTFTTTLTITTPEETAKDEQPLDAAQSSIADETGDINNFVTVAADNATVINAHNLLDMPKTGAAWLAIYAIAALVFAIGGVLLLVKSQRDRKTNKTK</sequence>
<dbReference type="GO" id="GO:0005975">
    <property type="term" value="P:carbohydrate metabolic process"/>
    <property type="evidence" value="ECO:0007669"/>
    <property type="project" value="UniProtKB-ARBA"/>
</dbReference>
<proteinExistence type="predicted"/>
<dbReference type="RefSeq" id="WP_188354904.1">
    <property type="nucleotide sequence ID" value="NZ_BMDH01000001.1"/>
</dbReference>
<dbReference type="EMBL" id="BMDH01000001">
    <property type="protein sequence ID" value="GGI13824.1"/>
    <property type="molecule type" value="Genomic_DNA"/>
</dbReference>
<dbReference type="InterPro" id="IPR047589">
    <property type="entry name" value="DUF11_rpt"/>
</dbReference>
<organism evidence="3 4">
    <name type="scientific">Galliscardovia ingluviei</name>
    <dbReference type="NCBI Taxonomy" id="1769422"/>
    <lineage>
        <taxon>Bacteria</taxon>
        <taxon>Bacillati</taxon>
        <taxon>Actinomycetota</taxon>
        <taxon>Actinomycetes</taxon>
        <taxon>Bifidobacteriales</taxon>
        <taxon>Bifidobacteriaceae</taxon>
        <taxon>Galliscardovia</taxon>
    </lineage>
</organism>
<evidence type="ECO:0000313" key="4">
    <source>
        <dbReference type="Proteomes" id="UP000619536"/>
    </source>
</evidence>
<dbReference type="Gene3D" id="2.60.40.740">
    <property type="match status" value="1"/>
</dbReference>
<evidence type="ECO:0000313" key="3">
    <source>
        <dbReference type="EMBL" id="GGI13824.1"/>
    </source>
</evidence>
<dbReference type="AlphaFoldDB" id="A0A8J3AJB0"/>
<name>A0A8J3AJB0_9BIFI</name>
<evidence type="ECO:0000256" key="1">
    <source>
        <dbReference type="SAM" id="Phobius"/>
    </source>
</evidence>
<protein>
    <recommendedName>
        <fullName evidence="2">SpaA-like prealbumin fold domain-containing protein</fullName>
    </recommendedName>
</protein>